<dbReference type="GO" id="GO:0000270">
    <property type="term" value="P:peptidoglycan metabolic process"/>
    <property type="evidence" value="ECO:0007669"/>
    <property type="project" value="InterPro"/>
</dbReference>
<evidence type="ECO:0000256" key="1">
    <source>
        <dbReference type="ARBA" id="ARBA00007734"/>
    </source>
</evidence>
<evidence type="ECO:0000313" key="4">
    <source>
        <dbReference type="EMBL" id="QJD30291.1"/>
    </source>
</evidence>
<evidence type="ECO:0000256" key="2">
    <source>
        <dbReference type="SAM" id="MobiDB-lite"/>
    </source>
</evidence>
<dbReference type="Pfam" id="PF01464">
    <property type="entry name" value="SLT"/>
    <property type="match status" value="1"/>
</dbReference>
<evidence type="ECO:0000313" key="5">
    <source>
        <dbReference type="Proteomes" id="UP000503004"/>
    </source>
</evidence>
<dbReference type="EMBL" id="CP046565">
    <property type="protein sequence ID" value="QJD30291.1"/>
    <property type="molecule type" value="Genomic_DNA"/>
</dbReference>
<evidence type="ECO:0000259" key="3">
    <source>
        <dbReference type="Pfam" id="PF01464"/>
    </source>
</evidence>
<organism evidence="4 5">
    <name type="scientific">Methylococcus geothermalis</name>
    <dbReference type="NCBI Taxonomy" id="2681310"/>
    <lineage>
        <taxon>Bacteria</taxon>
        <taxon>Pseudomonadati</taxon>
        <taxon>Pseudomonadota</taxon>
        <taxon>Gammaproteobacteria</taxon>
        <taxon>Methylococcales</taxon>
        <taxon>Methylococcaceae</taxon>
        <taxon>Methylococcus</taxon>
    </lineage>
</organism>
<reference evidence="5" key="1">
    <citation type="submission" date="2019-12" db="EMBL/GenBank/DDBJ databases">
        <authorList>
            <person name="Awala S.I."/>
            <person name="Rhee S.K."/>
        </authorList>
    </citation>
    <scope>NUCLEOTIDE SEQUENCE [LARGE SCALE GENOMIC DNA]</scope>
    <source>
        <strain evidence="5">IM1</strain>
    </source>
</reference>
<comment type="similarity">
    <text evidence="1">Belongs to the transglycosylase Slt family.</text>
</comment>
<feature type="compositionally biased region" description="Basic and acidic residues" evidence="2">
    <location>
        <begin position="431"/>
        <end position="441"/>
    </location>
</feature>
<dbReference type="AlphaFoldDB" id="A0A858Q918"/>
<dbReference type="KEGG" id="metu:GNH96_10130"/>
<dbReference type="GO" id="GO:0016020">
    <property type="term" value="C:membrane"/>
    <property type="evidence" value="ECO:0007669"/>
    <property type="project" value="InterPro"/>
</dbReference>
<dbReference type="CDD" id="cd16894">
    <property type="entry name" value="MltD-like"/>
    <property type="match status" value="1"/>
</dbReference>
<feature type="domain" description="Transglycosylase SLT" evidence="3">
    <location>
        <begin position="212"/>
        <end position="307"/>
    </location>
</feature>
<sequence length="441" mass="49378">MFERLAQGFVCIVPVLLLVACSSRTMAPKKDTLAQTAPSSERARAPDLDFTPKNRPRAEYMPLRLGGVFPRYPALEPQVAFWRRVYAEWSRSQVALHDDRHMGVVYEVVDLPGDARGGLTPSQKALVQERLDYWKYRLRRLEDKLASRAPLDAADLQLARRIGEHVDVRTAIQGAAERLRYQRGLRERFKRGLEISGRYHEHFRRIFRDAGLPEELAFLPHVESSFQANARSSAGAIGIWQFTAGAAKTFMNGQDSVSARLDPIASAHGAARYLSHAYGKLGSWPLAVTSYNHGIGGMQKAKNRYGHDFERIVQDYDHPLFGFASRNYYAEFLAASEIASDPERFFPEGVAYENPLDHAPSPFVVAGDPPVQRFRPVSHEAQVESPKPSHSHDAKFSKPLHGKAGQRPVASNSHPAAQAKIKIKTVPVSRSGEKLRIARLR</sequence>
<dbReference type="PANTHER" id="PTHR37423">
    <property type="entry name" value="SOLUBLE LYTIC MUREIN TRANSGLYCOSYLASE-RELATED"/>
    <property type="match status" value="1"/>
</dbReference>
<feature type="region of interest" description="Disordered" evidence="2">
    <location>
        <begin position="378"/>
        <end position="441"/>
    </location>
</feature>
<dbReference type="SUPFAM" id="SSF53955">
    <property type="entry name" value="Lysozyme-like"/>
    <property type="match status" value="1"/>
</dbReference>
<keyword evidence="5" id="KW-1185">Reference proteome</keyword>
<feature type="region of interest" description="Disordered" evidence="2">
    <location>
        <begin position="29"/>
        <end position="51"/>
    </location>
</feature>
<accession>A0A858Q918</accession>
<dbReference type="InterPro" id="IPR008258">
    <property type="entry name" value="Transglycosylase_SLT_dom_1"/>
</dbReference>
<dbReference type="PROSITE" id="PS51257">
    <property type="entry name" value="PROKAR_LIPOPROTEIN"/>
    <property type="match status" value="1"/>
</dbReference>
<dbReference type="PANTHER" id="PTHR37423:SF2">
    <property type="entry name" value="MEMBRANE-BOUND LYTIC MUREIN TRANSGLYCOSYLASE C"/>
    <property type="match status" value="1"/>
</dbReference>
<name>A0A858Q918_9GAMM</name>
<dbReference type="Gene3D" id="1.10.530.10">
    <property type="match status" value="1"/>
</dbReference>
<dbReference type="Proteomes" id="UP000503004">
    <property type="component" value="Chromosome"/>
</dbReference>
<dbReference type="InterPro" id="IPR023346">
    <property type="entry name" value="Lysozyme-like_dom_sf"/>
</dbReference>
<feature type="compositionally biased region" description="Basic and acidic residues" evidence="2">
    <location>
        <begin position="41"/>
        <end position="51"/>
    </location>
</feature>
<dbReference type="PROSITE" id="PS00922">
    <property type="entry name" value="TRANSGLYCOSYLASE"/>
    <property type="match status" value="1"/>
</dbReference>
<dbReference type="GO" id="GO:0008933">
    <property type="term" value="F:peptidoglycan lytic transglycosylase activity"/>
    <property type="evidence" value="ECO:0007669"/>
    <property type="project" value="InterPro"/>
</dbReference>
<protein>
    <submittedName>
        <fullName evidence="4">Transglycosylase SLT domain-containing protein</fullName>
    </submittedName>
</protein>
<proteinExistence type="inferred from homology"/>
<dbReference type="InterPro" id="IPR000189">
    <property type="entry name" value="Transglyc_AS"/>
</dbReference>
<gene>
    <name evidence="4" type="ORF">GNH96_10130</name>
</gene>